<accession>A0A497UZH3</accession>
<proteinExistence type="predicted"/>
<dbReference type="SUPFAM" id="SSF50199">
    <property type="entry name" value="Staphylococcal nuclease"/>
    <property type="match status" value="1"/>
</dbReference>
<dbReference type="SMART" id="SM00318">
    <property type="entry name" value="SNc"/>
    <property type="match status" value="1"/>
</dbReference>
<dbReference type="InterPro" id="IPR035437">
    <property type="entry name" value="SNase_OB-fold_sf"/>
</dbReference>
<protein>
    <submittedName>
        <fullName evidence="3">Nuclease-like protein</fullName>
    </submittedName>
</protein>
<gene>
    <name evidence="3" type="ORF">BCF46_3824</name>
</gene>
<dbReference type="InterPro" id="IPR016071">
    <property type="entry name" value="Staphylococal_nuclease_OB-fold"/>
</dbReference>
<dbReference type="Gene3D" id="2.40.50.90">
    <property type="match status" value="1"/>
</dbReference>
<evidence type="ECO:0000313" key="4">
    <source>
        <dbReference type="Proteomes" id="UP000269157"/>
    </source>
</evidence>
<dbReference type="EMBL" id="RCCE01000009">
    <property type="protein sequence ID" value="RLJ36242.1"/>
    <property type="molecule type" value="Genomic_DNA"/>
</dbReference>
<evidence type="ECO:0000256" key="1">
    <source>
        <dbReference type="SAM" id="Phobius"/>
    </source>
</evidence>
<evidence type="ECO:0000259" key="2">
    <source>
        <dbReference type="PROSITE" id="PS50830"/>
    </source>
</evidence>
<name>A0A497UZH3_9RHOB</name>
<keyword evidence="1" id="KW-0812">Transmembrane</keyword>
<reference evidence="3 4" key="1">
    <citation type="submission" date="2018-10" db="EMBL/GenBank/DDBJ databases">
        <title>Genomic Encyclopedia of Archaeal and Bacterial Type Strains, Phase II (KMG-II): from individual species to whole genera.</title>
        <authorList>
            <person name="Goeker M."/>
        </authorList>
    </citation>
    <scope>NUCLEOTIDE SEQUENCE [LARGE SCALE GENOMIC DNA]</scope>
    <source>
        <strain evidence="3 4">DSM 29466</strain>
    </source>
</reference>
<keyword evidence="1" id="KW-0472">Membrane</keyword>
<feature type="transmembrane region" description="Helical" evidence="1">
    <location>
        <begin position="118"/>
        <end position="137"/>
    </location>
</feature>
<dbReference type="Proteomes" id="UP000269157">
    <property type="component" value="Unassembled WGS sequence"/>
</dbReference>
<sequence>MVRLRNNAKGTRENRRAQFLEGRIGSRLLASSVMLKLPWVANTTEVRANADRSEDPPAEQKWVKERFTIGSRLWHDLPKGKHGWSVGMMGRLTVATAHEPTGIHAQGNTRPISRPTHASMWFLTGLMAVVVLLAGPVKAERVQPSAIYVVDGDTIRFAGDSWRLVGLDTPETYRPQCDYELALGQAATARLRDLVMSGRGVDLVALPGRDRHNRGLARLFIGGENIADILTSEGLARRYDGGRRQSWCG</sequence>
<organism evidence="3 4">
    <name type="scientific">Litoreibacter meonggei</name>
    <dbReference type="NCBI Taxonomy" id="1049199"/>
    <lineage>
        <taxon>Bacteria</taxon>
        <taxon>Pseudomonadati</taxon>
        <taxon>Pseudomonadota</taxon>
        <taxon>Alphaproteobacteria</taxon>
        <taxon>Rhodobacterales</taxon>
        <taxon>Roseobacteraceae</taxon>
        <taxon>Litoreibacter</taxon>
    </lineage>
</organism>
<dbReference type="Pfam" id="PF00565">
    <property type="entry name" value="SNase"/>
    <property type="match status" value="1"/>
</dbReference>
<dbReference type="PROSITE" id="PS50830">
    <property type="entry name" value="TNASE_3"/>
    <property type="match status" value="1"/>
</dbReference>
<keyword evidence="1" id="KW-1133">Transmembrane helix</keyword>
<dbReference type="OrthoDB" id="9792155at2"/>
<keyword evidence="4" id="KW-1185">Reference proteome</keyword>
<feature type="domain" description="TNase-like" evidence="2">
    <location>
        <begin position="140"/>
        <end position="249"/>
    </location>
</feature>
<evidence type="ECO:0000313" key="3">
    <source>
        <dbReference type="EMBL" id="RLJ36242.1"/>
    </source>
</evidence>
<comment type="caution">
    <text evidence="3">The sequence shown here is derived from an EMBL/GenBank/DDBJ whole genome shotgun (WGS) entry which is preliminary data.</text>
</comment>
<dbReference type="AlphaFoldDB" id="A0A497UZH3"/>